<evidence type="ECO:0000256" key="1">
    <source>
        <dbReference type="SAM" id="MobiDB-lite"/>
    </source>
</evidence>
<gene>
    <name evidence="3" type="ORF">HYH02_001215</name>
</gene>
<name>A0A835WUY0_9CHLO</name>
<evidence type="ECO:0000313" key="3">
    <source>
        <dbReference type="EMBL" id="KAG2454180.1"/>
    </source>
</evidence>
<evidence type="ECO:0000313" key="4">
    <source>
        <dbReference type="Proteomes" id="UP000613740"/>
    </source>
</evidence>
<dbReference type="Gene3D" id="3.40.50.1110">
    <property type="entry name" value="SGNH hydrolase"/>
    <property type="match status" value="1"/>
</dbReference>
<accession>A0A835WUY0</accession>
<dbReference type="InterPro" id="IPR036514">
    <property type="entry name" value="SGNH_hydro_sf"/>
</dbReference>
<reference evidence="3" key="1">
    <citation type="journal article" date="2020" name="bioRxiv">
        <title>Comparative genomics of Chlamydomonas.</title>
        <authorList>
            <person name="Craig R.J."/>
            <person name="Hasan A.R."/>
            <person name="Ness R.W."/>
            <person name="Keightley P.D."/>
        </authorList>
    </citation>
    <scope>NUCLEOTIDE SEQUENCE</scope>
    <source>
        <strain evidence="3">CCAP 11/173</strain>
    </source>
</reference>
<dbReference type="AlphaFoldDB" id="A0A835WUY0"/>
<dbReference type="PANTHER" id="PTHR34407:SF1">
    <property type="entry name" value="SGNH HYDROLASE-TYPE ESTERASE DOMAIN-CONTAINING PROTEIN"/>
    <property type="match status" value="1"/>
</dbReference>
<keyword evidence="4" id="KW-1185">Reference proteome</keyword>
<proteinExistence type="predicted"/>
<dbReference type="OrthoDB" id="540666at2759"/>
<comment type="caution">
    <text evidence="3">The sequence shown here is derived from an EMBL/GenBank/DDBJ whole genome shotgun (WGS) entry which is preliminary data.</text>
</comment>
<keyword evidence="2" id="KW-0732">Signal</keyword>
<feature type="region of interest" description="Disordered" evidence="1">
    <location>
        <begin position="112"/>
        <end position="138"/>
    </location>
</feature>
<dbReference type="SUPFAM" id="SSF52266">
    <property type="entry name" value="SGNH hydrolase"/>
    <property type="match status" value="1"/>
</dbReference>
<evidence type="ECO:0008006" key="5">
    <source>
        <dbReference type="Google" id="ProtNLM"/>
    </source>
</evidence>
<dbReference type="Proteomes" id="UP000613740">
    <property type="component" value="Unassembled WGS sequence"/>
</dbReference>
<feature type="signal peptide" evidence="2">
    <location>
        <begin position="1"/>
        <end position="18"/>
    </location>
</feature>
<feature type="compositionally biased region" description="Low complexity" evidence="1">
    <location>
        <begin position="128"/>
        <end position="138"/>
    </location>
</feature>
<feature type="chain" id="PRO_5032983707" description="SGNH hydrolase-type esterase domain-containing protein" evidence="2">
    <location>
        <begin position="19"/>
        <end position="776"/>
    </location>
</feature>
<dbReference type="CDD" id="cd00229">
    <property type="entry name" value="SGNH_hydrolase"/>
    <property type="match status" value="1"/>
</dbReference>
<protein>
    <recommendedName>
        <fullName evidence="5">SGNH hydrolase-type esterase domain-containing protein</fullName>
    </recommendedName>
</protein>
<dbReference type="PANTHER" id="PTHR34407">
    <property type="entry name" value="EXPRESSED PROTEIN"/>
    <property type="match status" value="1"/>
</dbReference>
<evidence type="ECO:0000256" key="2">
    <source>
        <dbReference type="SAM" id="SignalP"/>
    </source>
</evidence>
<dbReference type="EMBL" id="JAEHOD010000002">
    <property type="protein sequence ID" value="KAG2454180.1"/>
    <property type="molecule type" value="Genomic_DNA"/>
</dbReference>
<organism evidence="3 4">
    <name type="scientific">Chlamydomonas schloesseri</name>
    <dbReference type="NCBI Taxonomy" id="2026947"/>
    <lineage>
        <taxon>Eukaryota</taxon>
        <taxon>Viridiplantae</taxon>
        <taxon>Chlorophyta</taxon>
        <taxon>core chlorophytes</taxon>
        <taxon>Chlorophyceae</taxon>
        <taxon>CS clade</taxon>
        <taxon>Chlamydomonadales</taxon>
        <taxon>Chlamydomonadaceae</taxon>
        <taxon>Chlamydomonas</taxon>
    </lineage>
</organism>
<feature type="region of interest" description="Disordered" evidence="1">
    <location>
        <begin position="32"/>
        <end position="58"/>
    </location>
</feature>
<sequence length="776" mass="80688">MAAADLLLLLVLAADAVASTRAVAVSSGRSADDASFGRALESSSSEPRTRGVHSGAARTHDDGVVRRLLDDDADALLDADIARWRQARRRLRQQQQQQQHAVQNDAAWRLWQEQQQQQQEDDGGGDGPADPAASATTKAAAAAGSEAVAGAAVGGSSTGVGGGAGGGGGGTSSAGSSGTHALVAALHRLLAAAKAARAKSPESHVLKLRQLQRAMYLGDLERIRSFVWRMAAGERLTVALLGGSVTMGMGAVLEEPSYAQWLQRWFAEVAPARAGSGLPPEGPGTGHESGRAGTWLGVVGPGWNASTVRVINAACPATSSGYMNLCLGEYLLLPAHSPDLVLLEYAINDPPFPYPAFENEPRKSLELLLRKLLLLPGRPAVVFLNGYRWHGHFTLPGPAKREALGVYYSNTEPEYFEFATYYGLQLLSLKAAVFHQMVAGVRGFRADVTRSQTRTNATADHMALFYEDPMHPSAYTGHRAIAELVIGLLVKVGRGLVMRPWRQSEEAARVAPLPRHLIPGNEDSVSDVCILGNRLRESAVDPKGFSWINEGRDPRAPKWGFTATQPGASIAFLIDTTSGSSSSSGGGVAATAGVAVGSAAGAANGANADATAAGAGLAAAATATAAQSKPRFVMLILAYLRSYESMGLADITCAGGCVCGDRALDLHRKYNNESAAAAMAPAVAAEYAAAVAAAAANVTAQMAPAAQVDGLWEARSSQLQLGCVPAVLLTAQPLAPAGGAAAAGGAAGFEPCRVVVQVAQDTRSSGHKVWWGGDYW</sequence>